<proteinExistence type="predicted"/>
<reference evidence="1" key="1">
    <citation type="submission" date="2022-07" db="EMBL/GenBank/DDBJ databases">
        <title>Phylogenomic reconstructions and comparative analyses of Kickxellomycotina fungi.</title>
        <authorList>
            <person name="Reynolds N.K."/>
            <person name="Stajich J.E."/>
            <person name="Barry K."/>
            <person name="Grigoriev I.V."/>
            <person name="Crous P."/>
            <person name="Smith M.E."/>
        </authorList>
    </citation>
    <scope>NUCLEOTIDE SEQUENCE</scope>
    <source>
        <strain evidence="1">CBS 190363</strain>
    </source>
</reference>
<organism evidence="1 2">
    <name type="scientific">Coemansia aciculifera</name>
    <dbReference type="NCBI Taxonomy" id="417176"/>
    <lineage>
        <taxon>Eukaryota</taxon>
        <taxon>Fungi</taxon>
        <taxon>Fungi incertae sedis</taxon>
        <taxon>Zoopagomycota</taxon>
        <taxon>Kickxellomycotina</taxon>
        <taxon>Kickxellomycetes</taxon>
        <taxon>Kickxellales</taxon>
        <taxon>Kickxellaceae</taxon>
        <taxon>Coemansia</taxon>
    </lineage>
</organism>
<dbReference type="Proteomes" id="UP001139981">
    <property type="component" value="Unassembled WGS sequence"/>
</dbReference>
<name>A0ACC1LTM1_9FUNG</name>
<feature type="non-terminal residue" evidence="1">
    <location>
        <position position="326"/>
    </location>
</feature>
<dbReference type="EMBL" id="JANBVB010003347">
    <property type="protein sequence ID" value="KAJ2879284.1"/>
    <property type="molecule type" value="Genomic_DNA"/>
</dbReference>
<evidence type="ECO:0000313" key="1">
    <source>
        <dbReference type="EMBL" id="KAJ2879284.1"/>
    </source>
</evidence>
<protein>
    <submittedName>
        <fullName evidence="1">Uncharacterized protein</fullName>
    </submittedName>
</protein>
<evidence type="ECO:0000313" key="2">
    <source>
        <dbReference type="Proteomes" id="UP001139981"/>
    </source>
</evidence>
<accession>A0ACC1LTM1</accession>
<sequence length="326" mass="34575">MQQQQVPETLTSSGMAESAIHYLYTKNLSVSWKLCWLELADHQLVCHKKQGGKACQALARINLARGFKLVDQNGNLEGGGGSGGGGGGRGRYECLSRFSSDSGSLNSTGGSSMASILGLAAYGRAQLGGDGSPLIIKCEGAVHVFCTLNAVDYDSWRRALQAEKGHHRSDASTAASSSFEQQLHRWTTPTSIAATCPAAVAADQPEETLAAPTPPPIPSAPFAPAADPSMRRSRSFVSSVSRIDWPLPPTTVPSAAGSRHHHAKHQEQRAEMPSASRAASRTATDGLPSPGSPAPPLHRDHLHRSLLLLPTRFPWFRRSNTSSAAS</sequence>
<gene>
    <name evidence="1" type="ORF">IWW38_006145</name>
</gene>
<comment type="caution">
    <text evidence="1">The sequence shown here is derived from an EMBL/GenBank/DDBJ whole genome shotgun (WGS) entry which is preliminary data.</text>
</comment>
<keyword evidence="2" id="KW-1185">Reference proteome</keyword>